<keyword evidence="4" id="KW-1185">Reference proteome</keyword>
<dbReference type="SUPFAM" id="SSF55811">
    <property type="entry name" value="Nudix"/>
    <property type="match status" value="1"/>
</dbReference>
<dbReference type="PANTHER" id="PTHR21340">
    <property type="entry name" value="DIADENOSINE 5,5-P1,P4-TETRAPHOSPHATE PYROPHOSPHOHYDROLASE MUTT"/>
    <property type="match status" value="1"/>
</dbReference>
<dbReference type="InterPro" id="IPR015797">
    <property type="entry name" value="NUDIX_hydrolase-like_dom_sf"/>
</dbReference>
<name>A0ABR1VPL4_9PEZI</name>
<accession>A0ABR1VPL4</accession>
<evidence type="ECO:0000256" key="1">
    <source>
        <dbReference type="ARBA" id="ARBA00022801"/>
    </source>
</evidence>
<gene>
    <name evidence="3" type="ORF">PG996_005518</name>
</gene>
<dbReference type="PANTHER" id="PTHR21340:SF0">
    <property type="entry name" value="BIS(5'-NUCLEOSYL)-TETRAPHOSPHATASE [ASYMMETRICAL]"/>
    <property type="match status" value="1"/>
</dbReference>
<evidence type="ECO:0000313" key="4">
    <source>
        <dbReference type="Proteomes" id="UP001446871"/>
    </source>
</evidence>
<dbReference type="Gene3D" id="3.90.79.10">
    <property type="entry name" value="Nucleoside Triphosphate Pyrophosphohydrolase"/>
    <property type="match status" value="1"/>
</dbReference>
<dbReference type="InterPro" id="IPR000086">
    <property type="entry name" value="NUDIX_hydrolase_dom"/>
</dbReference>
<sequence>MDTACIDDETARREYDEVKARLDEKWEIEEVNKLSYNAEDWKKNNETAKCYDMKSLLMSFGTVTIRDRPREGGPQVLIFWNERHNSYQLPKGRRNLHESPADAALRETLEETGVQVKPLYLLSDTRIVLDKPQTADDVGFVCHNDESDTVASVNRDIVYAMSYDDKKTRAHRHVYFYAAQPADGDGESDAMRLSDEDKTNKVRWFGFEEARKRPTMRAERAAVIAAQILYERTRGSNGSSSNLETRDWSDRLLQKWEKDDEVRRLSWAKPLARAVAADKEKAALLAEAIREIVPDRDLAAVARILDSLKHLDSMQGVA</sequence>
<evidence type="ECO:0000313" key="3">
    <source>
        <dbReference type="EMBL" id="KAK8072170.1"/>
    </source>
</evidence>
<evidence type="ECO:0000259" key="2">
    <source>
        <dbReference type="PROSITE" id="PS51462"/>
    </source>
</evidence>
<dbReference type="EMBL" id="JAQQWM010000003">
    <property type="protein sequence ID" value="KAK8072170.1"/>
    <property type="molecule type" value="Genomic_DNA"/>
</dbReference>
<dbReference type="PROSITE" id="PS00893">
    <property type="entry name" value="NUDIX_BOX"/>
    <property type="match status" value="1"/>
</dbReference>
<keyword evidence="1" id="KW-0378">Hydrolase</keyword>
<organism evidence="3 4">
    <name type="scientific">Apiospora saccharicola</name>
    <dbReference type="NCBI Taxonomy" id="335842"/>
    <lineage>
        <taxon>Eukaryota</taxon>
        <taxon>Fungi</taxon>
        <taxon>Dikarya</taxon>
        <taxon>Ascomycota</taxon>
        <taxon>Pezizomycotina</taxon>
        <taxon>Sordariomycetes</taxon>
        <taxon>Xylariomycetidae</taxon>
        <taxon>Amphisphaeriales</taxon>
        <taxon>Apiosporaceae</taxon>
        <taxon>Apiospora</taxon>
    </lineage>
</organism>
<reference evidence="3 4" key="1">
    <citation type="submission" date="2023-01" db="EMBL/GenBank/DDBJ databases">
        <title>Analysis of 21 Apiospora genomes using comparative genomics revels a genus with tremendous synthesis potential of carbohydrate active enzymes and secondary metabolites.</title>
        <authorList>
            <person name="Sorensen T."/>
        </authorList>
    </citation>
    <scope>NUCLEOTIDE SEQUENCE [LARGE SCALE GENOMIC DNA]</scope>
    <source>
        <strain evidence="3 4">CBS 83171</strain>
    </source>
</reference>
<protein>
    <recommendedName>
        <fullName evidence="2">Nudix hydrolase domain-containing protein</fullName>
    </recommendedName>
</protein>
<dbReference type="Pfam" id="PF00293">
    <property type="entry name" value="NUDIX"/>
    <property type="match status" value="1"/>
</dbReference>
<dbReference type="InterPro" id="IPR051325">
    <property type="entry name" value="Nudix_hydrolase_domain"/>
</dbReference>
<dbReference type="PROSITE" id="PS51462">
    <property type="entry name" value="NUDIX"/>
    <property type="match status" value="1"/>
</dbReference>
<feature type="domain" description="Nudix hydrolase" evidence="2">
    <location>
        <begin position="55"/>
        <end position="228"/>
    </location>
</feature>
<dbReference type="Proteomes" id="UP001446871">
    <property type="component" value="Unassembled WGS sequence"/>
</dbReference>
<proteinExistence type="predicted"/>
<comment type="caution">
    <text evidence="3">The sequence shown here is derived from an EMBL/GenBank/DDBJ whole genome shotgun (WGS) entry which is preliminary data.</text>
</comment>
<dbReference type="InterPro" id="IPR020084">
    <property type="entry name" value="NUDIX_hydrolase_CS"/>
</dbReference>